<keyword evidence="3" id="KW-1185">Reference proteome</keyword>
<dbReference type="Pfam" id="PF00069">
    <property type="entry name" value="Pkinase"/>
    <property type="match status" value="1"/>
</dbReference>
<dbReference type="PANTHER" id="PTHR44329">
    <property type="entry name" value="SERINE/THREONINE-PROTEIN KINASE TNNI3K-RELATED"/>
    <property type="match status" value="1"/>
</dbReference>
<dbReference type="InterPro" id="IPR011009">
    <property type="entry name" value="Kinase-like_dom_sf"/>
</dbReference>
<dbReference type="InParanoid" id="A0A0C3E737"/>
<dbReference type="EMBL" id="KN822032">
    <property type="protein sequence ID" value="KIM63831.1"/>
    <property type="molecule type" value="Genomic_DNA"/>
</dbReference>
<accession>A0A0C3E737</accession>
<dbReference type="AlphaFoldDB" id="A0A0C3E737"/>
<dbReference type="Gene3D" id="1.10.510.10">
    <property type="entry name" value="Transferase(Phosphotransferase) domain 1"/>
    <property type="match status" value="1"/>
</dbReference>
<evidence type="ECO:0000313" key="3">
    <source>
        <dbReference type="Proteomes" id="UP000053989"/>
    </source>
</evidence>
<proteinExistence type="predicted"/>
<dbReference type="InterPro" id="IPR008271">
    <property type="entry name" value="Ser/Thr_kinase_AS"/>
</dbReference>
<gene>
    <name evidence="2" type="ORF">SCLCIDRAFT_1170360</name>
</gene>
<dbReference type="InterPro" id="IPR000719">
    <property type="entry name" value="Prot_kinase_dom"/>
</dbReference>
<reference evidence="2 3" key="1">
    <citation type="submission" date="2014-04" db="EMBL/GenBank/DDBJ databases">
        <authorList>
            <consortium name="DOE Joint Genome Institute"/>
            <person name="Kuo A."/>
            <person name="Kohler A."/>
            <person name="Nagy L.G."/>
            <person name="Floudas D."/>
            <person name="Copeland A."/>
            <person name="Barry K.W."/>
            <person name="Cichocki N."/>
            <person name="Veneault-Fourrey C."/>
            <person name="LaButti K."/>
            <person name="Lindquist E.A."/>
            <person name="Lipzen A."/>
            <person name="Lundell T."/>
            <person name="Morin E."/>
            <person name="Murat C."/>
            <person name="Sun H."/>
            <person name="Tunlid A."/>
            <person name="Henrissat B."/>
            <person name="Grigoriev I.V."/>
            <person name="Hibbett D.S."/>
            <person name="Martin F."/>
            <person name="Nordberg H.P."/>
            <person name="Cantor M.N."/>
            <person name="Hua S.X."/>
        </authorList>
    </citation>
    <scope>NUCLEOTIDE SEQUENCE [LARGE SCALE GENOMIC DNA]</scope>
    <source>
        <strain evidence="2 3">Foug A</strain>
    </source>
</reference>
<dbReference type="SUPFAM" id="SSF56112">
    <property type="entry name" value="Protein kinase-like (PK-like)"/>
    <property type="match status" value="1"/>
</dbReference>
<dbReference type="HOGENOM" id="CLU_000288_7_18_1"/>
<sequence length="236" mass="26367">TLENLIKQISQKYPDINRLDGKIYRDDSPPIRGGCAIVYRGTLLPEQTKVAVKIARGGLPVDEKIINRTLTEVHVWSKLCHANILPLLGITTQFDSTVSIVSRWMEKGNAHDYVRDSQNDPRPLIHGVAQGLYYLHGSKIIHGDVKGFNVLISDDGQAFLTDFGFSYVENSSFSMSSHNHDHGRGTINWIALEILYGEGITYETDVWSFGMTVLVCSSLIRRLLFPNWGCAGVVHP</sequence>
<dbReference type="GO" id="GO:0004674">
    <property type="term" value="F:protein serine/threonine kinase activity"/>
    <property type="evidence" value="ECO:0007669"/>
    <property type="project" value="TreeGrafter"/>
</dbReference>
<dbReference type="PROSITE" id="PS00108">
    <property type="entry name" value="PROTEIN_KINASE_ST"/>
    <property type="match status" value="1"/>
</dbReference>
<evidence type="ECO:0000259" key="1">
    <source>
        <dbReference type="PROSITE" id="PS50011"/>
    </source>
</evidence>
<dbReference type="PROSITE" id="PS50011">
    <property type="entry name" value="PROTEIN_KINASE_DOM"/>
    <property type="match status" value="1"/>
</dbReference>
<evidence type="ECO:0000313" key="2">
    <source>
        <dbReference type="EMBL" id="KIM63831.1"/>
    </source>
</evidence>
<feature type="domain" description="Protein kinase" evidence="1">
    <location>
        <begin position="24"/>
        <end position="236"/>
    </location>
</feature>
<dbReference type="SMART" id="SM00220">
    <property type="entry name" value="S_TKc"/>
    <property type="match status" value="1"/>
</dbReference>
<dbReference type="STRING" id="1036808.A0A0C3E737"/>
<organism evidence="2 3">
    <name type="scientific">Scleroderma citrinum Foug A</name>
    <dbReference type="NCBI Taxonomy" id="1036808"/>
    <lineage>
        <taxon>Eukaryota</taxon>
        <taxon>Fungi</taxon>
        <taxon>Dikarya</taxon>
        <taxon>Basidiomycota</taxon>
        <taxon>Agaricomycotina</taxon>
        <taxon>Agaricomycetes</taxon>
        <taxon>Agaricomycetidae</taxon>
        <taxon>Boletales</taxon>
        <taxon>Sclerodermatineae</taxon>
        <taxon>Sclerodermataceae</taxon>
        <taxon>Scleroderma</taxon>
    </lineage>
</organism>
<dbReference type="OrthoDB" id="4062651at2759"/>
<dbReference type="InterPro" id="IPR051681">
    <property type="entry name" value="Ser/Thr_Kinases-Pseudokinases"/>
</dbReference>
<feature type="non-terminal residue" evidence="2">
    <location>
        <position position="1"/>
    </location>
</feature>
<name>A0A0C3E737_9AGAM</name>
<dbReference type="Proteomes" id="UP000053989">
    <property type="component" value="Unassembled WGS sequence"/>
</dbReference>
<protein>
    <recommendedName>
        <fullName evidence="1">Protein kinase domain-containing protein</fullName>
    </recommendedName>
</protein>
<dbReference type="GO" id="GO:0005524">
    <property type="term" value="F:ATP binding"/>
    <property type="evidence" value="ECO:0007669"/>
    <property type="project" value="InterPro"/>
</dbReference>
<reference evidence="3" key="2">
    <citation type="submission" date="2015-01" db="EMBL/GenBank/DDBJ databases">
        <title>Evolutionary Origins and Diversification of the Mycorrhizal Mutualists.</title>
        <authorList>
            <consortium name="DOE Joint Genome Institute"/>
            <consortium name="Mycorrhizal Genomics Consortium"/>
            <person name="Kohler A."/>
            <person name="Kuo A."/>
            <person name="Nagy L.G."/>
            <person name="Floudas D."/>
            <person name="Copeland A."/>
            <person name="Barry K.W."/>
            <person name="Cichocki N."/>
            <person name="Veneault-Fourrey C."/>
            <person name="LaButti K."/>
            <person name="Lindquist E.A."/>
            <person name="Lipzen A."/>
            <person name="Lundell T."/>
            <person name="Morin E."/>
            <person name="Murat C."/>
            <person name="Riley R."/>
            <person name="Ohm R."/>
            <person name="Sun H."/>
            <person name="Tunlid A."/>
            <person name="Henrissat B."/>
            <person name="Grigoriev I.V."/>
            <person name="Hibbett D.S."/>
            <person name="Martin F."/>
        </authorList>
    </citation>
    <scope>NUCLEOTIDE SEQUENCE [LARGE SCALE GENOMIC DNA]</scope>
    <source>
        <strain evidence="3">Foug A</strain>
    </source>
</reference>
<dbReference type="PANTHER" id="PTHR44329:SF214">
    <property type="entry name" value="PROTEIN KINASE DOMAIN-CONTAINING PROTEIN"/>
    <property type="match status" value="1"/>
</dbReference>